<name>A0ABT7NAS1_9BURK</name>
<keyword evidence="5" id="KW-1185">Reference proteome</keyword>
<dbReference type="Proteomes" id="UP001174908">
    <property type="component" value="Unassembled WGS sequence"/>
</dbReference>
<dbReference type="EMBL" id="JASZYV010000002">
    <property type="protein sequence ID" value="MDM0045043.1"/>
    <property type="molecule type" value="Genomic_DNA"/>
</dbReference>
<dbReference type="Gene3D" id="3.40.50.720">
    <property type="entry name" value="NAD(P)-binding Rossmann-like Domain"/>
    <property type="match status" value="1"/>
</dbReference>
<dbReference type="SUPFAM" id="SSF51735">
    <property type="entry name" value="NAD(P)-binding Rossmann-fold domains"/>
    <property type="match status" value="1"/>
</dbReference>
<gene>
    <name evidence="4" type="ORF">QTH91_11170</name>
</gene>
<dbReference type="Pfam" id="PF00107">
    <property type="entry name" value="ADH_zinc_N"/>
    <property type="match status" value="1"/>
</dbReference>
<dbReference type="PANTHER" id="PTHR48106">
    <property type="entry name" value="QUINONE OXIDOREDUCTASE PIG3-RELATED"/>
    <property type="match status" value="1"/>
</dbReference>
<dbReference type="InterPro" id="IPR011032">
    <property type="entry name" value="GroES-like_sf"/>
</dbReference>
<keyword evidence="2" id="KW-0560">Oxidoreductase</keyword>
<keyword evidence="1" id="KW-0521">NADP</keyword>
<organism evidence="4 5">
    <name type="scientific">Variovorax dokdonensis</name>
    <dbReference type="NCBI Taxonomy" id="344883"/>
    <lineage>
        <taxon>Bacteria</taxon>
        <taxon>Pseudomonadati</taxon>
        <taxon>Pseudomonadota</taxon>
        <taxon>Betaproteobacteria</taxon>
        <taxon>Burkholderiales</taxon>
        <taxon>Comamonadaceae</taxon>
        <taxon>Variovorax</taxon>
    </lineage>
</organism>
<proteinExistence type="predicted"/>
<dbReference type="PANTHER" id="PTHR48106:SF8">
    <property type="entry name" value="OS02G0805600 PROTEIN"/>
    <property type="match status" value="1"/>
</dbReference>
<evidence type="ECO:0000313" key="5">
    <source>
        <dbReference type="Proteomes" id="UP001174908"/>
    </source>
</evidence>
<evidence type="ECO:0000256" key="2">
    <source>
        <dbReference type="ARBA" id="ARBA00023002"/>
    </source>
</evidence>
<dbReference type="SUPFAM" id="SSF50129">
    <property type="entry name" value="GroES-like"/>
    <property type="match status" value="1"/>
</dbReference>
<dbReference type="InterPro" id="IPR013149">
    <property type="entry name" value="ADH-like_C"/>
</dbReference>
<dbReference type="Gene3D" id="3.90.180.10">
    <property type="entry name" value="Medium-chain alcohol dehydrogenases, catalytic domain"/>
    <property type="match status" value="1"/>
</dbReference>
<accession>A0ABT7NAS1</accession>
<sequence length="338" mass="35777">MSVTPSSMQALPDRMKGAVLTPQGIAIRELPVPQVGSTELLVKVRASSLNRADLFLAEGRVHGGHGGAGTPLGLEWSGDVVATGGDVTAFKVGDRVMCSGIGGLSEYAVADWRRTFAFPQRNLGYEAAACLPVSLRTTHVAIATTGKLEKGESVLVLGASSGVGLMSLQVAKLLGAGRVIGTSTKADRRARLGEFGADVAIDSNDANWVEQVLEHTAGQGVDLLIDFLAGPLINDSMRAVKVGGRIVNVGRMAGESGHFDFDLHSMRRIQYLGTTFRTRSADEVQEIQHQVQADLWPALEAGRLGVPIDATLPIGRVNEAFDLMKTNGHFGKIVLTQS</sequence>
<feature type="domain" description="Enoyl reductase (ER)" evidence="3">
    <location>
        <begin position="20"/>
        <end position="335"/>
    </location>
</feature>
<dbReference type="InterPro" id="IPR036291">
    <property type="entry name" value="NAD(P)-bd_dom_sf"/>
</dbReference>
<evidence type="ECO:0000313" key="4">
    <source>
        <dbReference type="EMBL" id="MDM0045043.1"/>
    </source>
</evidence>
<reference evidence="4" key="1">
    <citation type="submission" date="2023-06" db="EMBL/GenBank/DDBJ databases">
        <authorList>
            <person name="Jiang Y."/>
            <person name="Liu Q."/>
        </authorList>
    </citation>
    <scope>NUCLEOTIDE SEQUENCE</scope>
    <source>
        <strain evidence="4">CGMCC 1.12089</strain>
    </source>
</reference>
<dbReference type="SMART" id="SM00829">
    <property type="entry name" value="PKS_ER"/>
    <property type="match status" value="1"/>
</dbReference>
<dbReference type="Pfam" id="PF08240">
    <property type="entry name" value="ADH_N"/>
    <property type="match status" value="1"/>
</dbReference>
<dbReference type="RefSeq" id="WP_286660148.1">
    <property type="nucleotide sequence ID" value="NZ_JASZYV010000002.1"/>
</dbReference>
<evidence type="ECO:0000256" key="1">
    <source>
        <dbReference type="ARBA" id="ARBA00022857"/>
    </source>
</evidence>
<protein>
    <submittedName>
        <fullName evidence="4">Zinc-binding dehydrogenase</fullName>
    </submittedName>
</protein>
<comment type="caution">
    <text evidence="4">The sequence shown here is derived from an EMBL/GenBank/DDBJ whole genome shotgun (WGS) entry which is preliminary data.</text>
</comment>
<evidence type="ECO:0000259" key="3">
    <source>
        <dbReference type="SMART" id="SM00829"/>
    </source>
</evidence>
<dbReference type="InterPro" id="IPR020843">
    <property type="entry name" value="ER"/>
</dbReference>
<dbReference type="InterPro" id="IPR013154">
    <property type="entry name" value="ADH-like_N"/>
</dbReference>